<organism evidence="1">
    <name type="scientific">mine drainage metagenome</name>
    <dbReference type="NCBI Taxonomy" id="410659"/>
    <lineage>
        <taxon>unclassified sequences</taxon>
        <taxon>metagenomes</taxon>
        <taxon>ecological metagenomes</taxon>
    </lineage>
</organism>
<dbReference type="AlphaFoldDB" id="A0A1J5Q986"/>
<accession>A0A1J5Q986</accession>
<dbReference type="EMBL" id="MLJW01001165">
    <property type="protein sequence ID" value="OIQ79746.1"/>
    <property type="molecule type" value="Genomic_DNA"/>
</dbReference>
<evidence type="ECO:0000313" key="1">
    <source>
        <dbReference type="EMBL" id="OIQ79746.1"/>
    </source>
</evidence>
<gene>
    <name evidence="1" type="ORF">GALL_385060</name>
</gene>
<name>A0A1J5Q986_9ZZZZ</name>
<protein>
    <submittedName>
        <fullName evidence="1">Uncharacterized protein</fullName>
    </submittedName>
</protein>
<proteinExistence type="predicted"/>
<reference evidence="1" key="1">
    <citation type="submission" date="2016-10" db="EMBL/GenBank/DDBJ databases">
        <title>Sequence of Gallionella enrichment culture.</title>
        <authorList>
            <person name="Poehlein A."/>
            <person name="Muehling M."/>
            <person name="Daniel R."/>
        </authorList>
    </citation>
    <scope>NUCLEOTIDE SEQUENCE</scope>
</reference>
<sequence length="48" mass="5390">MPWMFEGKMLRGATGTPMRITERANRSLAEAEPEPLTLANLMTKSLQL</sequence>
<comment type="caution">
    <text evidence="1">The sequence shown here is derived from an EMBL/GenBank/DDBJ whole genome shotgun (WGS) entry which is preliminary data.</text>
</comment>